<protein>
    <submittedName>
        <fullName evidence="8">Cytochrome P450</fullName>
    </submittedName>
</protein>
<name>A0A2J6S9M7_HYAVF</name>
<feature type="transmembrane region" description="Helical" evidence="7">
    <location>
        <begin position="6"/>
        <end position="27"/>
    </location>
</feature>
<evidence type="ECO:0000256" key="5">
    <source>
        <dbReference type="PIRSR" id="PIRSR602401-1"/>
    </source>
</evidence>
<dbReference type="InterPro" id="IPR036396">
    <property type="entry name" value="Cyt_P450_sf"/>
</dbReference>
<evidence type="ECO:0000256" key="3">
    <source>
        <dbReference type="ARBA" id="ARBA00022723"/>
    </source>
</evidence>
<dbReference type="PANTHER" id="PTHR24305:SF232">
    <property type="entry name" value="P450, PUTATIVE (EUROFUNG)-RELATED"/>
    <property type="match status" value="1"/>
</dbReference>
<gene>
    <name evidence="8" type="ORF">L207DRAFT_478569</name>
</gene>
<dbReference type="GO" id="GO:0005506">
    <property type="term" value="F:iron ion binding"/>
    <property type="evidence" value="ECO:0007669"/>
    <property type="project" value="InterPro"/>
</dbReference>
<dbReference type="CDD" id="cd11060">
    <property type="entry name" value="CYP57A1-like"/>
    <property type="match status" value="1"/>
</dbReference>
<dbReference type="InterPro" id="IPR002401">
    <property type="entry name" value="Cyt_P450_E_grp-I"/>
</dbReference>
<keyword evidence="7" id="KW-1133">Transmembrane helix</keyword>
<keyword evidence="7" id="KW-0472">Membrane</keyword>
<organism evidence="8 9">
    <name type="scientific">Hyaloscypha variabilis (strain UAMH 11265 / GT02V1 / F)</name>
    <name type="common">Meliniomyces variabilis</name>
    <dbReference type="NCBI Taxonomy" id="1149755"/>
    <lineage>
        <taxon>Eukaryota</taxon>
        <taxon>Fungi</taxon>
        <taxon>Dikarya</taxon>
        <taxon>Ascomycota</taxon>
        <taxon>Pezizomycotina</taxon>
        <taxon>Leotiomycetes</taxon>
        <taxon>Helotiales</taxon>
        <taxon>Hyaloscyphaceae</taxon>
        <taxon>Hyaloscypha</taxon>
        <taxon>Hyaloscypha variabilis</taxon>
    </lineage>
</organism>
<dbReference type="AlphaFoldDB" id="A0A2J6S9M7"/>
<keyword evidence="9" id="KW-1185">Reference proteome</keyword>
<dbReference type="GO" id="GO:0004497">
    <property type="term" value="F:monooxygenase activity"/>
    <property type="evidence" value="ECO:0007669"/>
    <property type="project" value="UniProtKB-KW"/>
</dbReference>
<sequence>MASLDLLSWLWQNLFLVGVVSTLYFFLGNWLKPGLRSLPGPWLAKFSNIWRYHDVAKGRPDITLYQLHQKHGDYVRLGPSAVSVKNVEVLKTIYAINSGYAKTSFYRVQQQLANGKPTVTLFTSLDENFHASIKKPISSAYSMTTLTEFEPFVDRTIQALVLQLDERFAEPGSSCDIATWLQYYAFDTIGELTFSKSLGFLEQGRDIDGIIKALEKTFDYVGKTGQMPWTDYMFVKNPIRAWLFGANTTPIARFARDRLKERLSQNEKIVESFKQPKDFLTRFLEAKTTHPDIVDDKQVFSYTVTNMFAGSDTTAISLRAVLYFTLKNPTVLARLNDELSTTFKAGNLSFPVTWKQSQSLPYLDAIIKEALRLHPAVGLPLERLVPASGLQLPNGPFLPAGTIVGVSPWIIHRDETIFGANANEFNPHRWLRRDGETEAEFKSRERGMVRATFTFGAGSRTCIGKNVSLLEIYKVIPSLFWRYEIRLRDQEKEWELTNAWFVRQKGMDVFLTQREGRV</sequence>
<evidence type="ECO:0000256" key="2">
    <source>
        <dbReference type="ARBA" id="ARBA00010617"/>
    </source>
</evidence>
<feature type="binding site" description="axial binding residue" evidence="5">
    <location>
        <position position="462"/>
    </location>
    <ligand>
        <name>heme</name>
        <dbReference type="ChEBI" id="CHEBI:30413"/>
    </ligand>
    <ligandPart>
        <name>Fe</name>
        <dbReference type="ChEBI" id="CHEBI:18248"/>
    </ligandPart>
</feature>
<dbReference type="Pfam" id="PF00067">
    <property type="entry name" value="p450"/>
    <property type="match status" value="1"/>
</dbReference>
<evidence type="ECO:0000256" key="6">
    <source>
        <dbReference type="RuleBase" id="RU000461"/>
    </source>
</evidence>
<keyword evidence="4 5" id="KW-0408">Iron</keyword>
<evidence type="ECO:0000256" key="1">
    <source>
        <dbReference type="ARBA" id="ARBA00001971"/>
    </source>
</evidence>
<keyword evidence="6" id="KW-0503">Monooxygenase</keyword>
<dbReference type="EMBL" id="KZ613938">
    <property type="protein sequence ID" value="PMD47463.1"/>
    <property type="molecule type" value="Genomic_DNA"/>
</dbReference>
<dbReference type="PROSITE" id="PS00086">
    <property type="entry name" value="CYTOCHROME_P450"/>
    <property type="match status" value="1"/>
</dbReference>
<comment type="similarity">
    <text evidence="2 6">Belongs to the cytochrome P450 family.</text>
</comment>
<accession>A0A2J6S9M7</accession>
<keyword evidence="5 6" id="KW-0349">Heme</keyword>
<keyword evidence="6" id="KW-0560">Oxidoreductase</keyword>
<dbReference type="InterPro" id="IPR001128">
    <property type="entry name" value="Cyt_P450"/>
</dbReference>
<dbReference type="FunFam" id="1.10.630.10:FF:000050">
    <property type="entry name" value="Cytochrome P450 monooxygenase"/>
    <property type="match status" value="1"/>
</dbReference>
<keyword evidence="7" id="KW-0812">Transmembrane</keyword>
<dbReference type="GO" id="GO:0016705">
    <property type="term" value="F:oxidoreductase activity, acting on paired donors, with incorporation or reduction of molecular oxygen"/>
    <property type="evidence" value="ECO:0007669"/>
    <property type="project" value="InterPro"/>
</dbReference>
<dbReference type="PANTHER" id="PTHR24305">
    <property type="entry name" value="CYTOCHROME P450"/>
    <property type="match status" value="1"/>
</dbReference>
<dbReference type="Proteomes" id="UP000235786">
    <property type="component" value="Unassembled WGS sequence"/>
</dbReference>
<evidence type="ECO:0000256" key="7">
    <source>
        <dbReference type="SAM" id="Phobius"/>
    </source>
</evidence>
<proteinExistence type="inferred from homology"/>
<dbReference type="PRINTS" id="PR00385">
    <property type="entry name" value="P450"/>
</dbReference>
<evidence type="ECO:0000313" key="9">
    <source>
        <dbReference type="Proteomes" id="UP000235786"/>
    </source>
</evidence>
<comment type="cofactor">
    <cofactor evidence="1 5">
        <name>heme</name>
        <dbReference type="ChEBI" id="CHEBI:30413"/>
    </cofactor>
</comment>
<keyword evidence="3 5" id="KW-0479">Metal-binding</keyword>
<dbReference type="InterPro" id="IPR017972">
    <property type="entry name" value="Cyt_P450_CS"/>
</dbReference>
<dbReference type="OrthoDB" id="3934656at2759"/>
<evidence type="ECO:0000313" key="8">
    <source>
        <dbReference type="EMBL" id="PMD47463.1"/>
    </source>
</evidence>
<dbReference type="InterPro" id="IPR050121">
    <property type="entry name" value="Cytochrome_P450_monoxygenase"/>
</dbReference>
<reference evidence="8 9" key="1">
    <citation type="submission" date="2016-04" db="EMBL/GenBank/DDBJ databases">
        <title>A degradative enzymes factory behind the ericoid mycorrhizal symbiosis.</title>
        <authorList>
            <consortium name="DOE Joint Genome Institute"/>
            <person name="Martino E."/>
            <person name="Morin E."/>
            <person name="Grelet G."/>
            <person name="Kuo A."/>
            <person name="Kohler A."/>
            <person name="Daghino S."/>
            <person name="Barry K."/>
            <person name="Choi C."/>
            <person name="Cichocki N."/>
            <person name="Clum A."/>
            <person name="Copeland A."/>
            <person name="Hainaut M."/>
            <person name="Haridas S."/>
            <person name="Labutti K."/>
            <person name="Lindquist E."/>
            <person name="Lipzen A."/>
            <person name="Khouja H.-R."/>
            <person name="Murat C."/>
            <person name="Ohm R."/>
            <person name="Olson A."/>
            <person name="Spatafora J."/>
            <person name="Veneault-Fourrey C."/>
            <person name="Henrissat B."/>
            <person name="Grigoriev I."/>
            <person name="Martin F."/>
            <person name="Perotto S."/>
        </authorList>
    </citation>
    <scope>NUCLEOTIDE SEQUENCE [LARGE SCALE GENOMIC DNA]</scope>
    <source>
        <strain evidence="8 9">F</strain>
    </source>
</reference>
<dbReference type="SUPFAM" id="SSF48264">
    <property type="entry name" value="Cytochrome P450"/>
    <property type="match status" value="1"/>
</dbReference>
<dbReference type="PRINTS" id="PR00463">
    <property type="entry name" value="EP450I"/>
</dbReference>
<dbReference type="STRING" id="1149755.A0A2J6S9M7"/>
<dbReference type="Gene3D" id="1.10.630.10">
    <property type="entry name" value="Cytochrome P450"/>
    <property type="match status" value="1"/>
</dbReference>
<dbReference type="GO" id="GO:0020037">
    <property type="term" value="F:heme binding"/>
    <property type="evidence" value="ECO:0007669"/>
    <property type="project" value="InterPro"/>
</dbReference>
<evidence type="ECO:0000256" key="4">
    <source>
        <dbReference type="ARBA" id="ARBA00023004"/>
    </source>
</evidence>